<dbReference type="PIRSF" id="PIRSF002849">
    <property type="entry name" value="AAA_ATPase_chaperone_MoxR_prd"/>
    <property type="match status" value="1"/>
</dbReference>
<dbReference type="SUPFAM" id="SSF52540">
    <property type="entry name" value="P-loop containing nucleoside triphosphate hydrolases"/>
    <property type="match status" value="1"/>
</dbReference>
<dbReference type="PANTHER" id="PTHR42759:SF1">
    <property type="entry name" value="MAGNESIUM-CHELATASE SUBUNIT CHLD"/>
    <property type="match status" value="1"/>
</dbReference>
<dbReference type="AlphaFoldDB" id="A0A4Y6Q0L8"/>
<dbReference type="Pfam" id="PF17863">
    <property type="entry name" value="AAA_lid_2"/>
    <property type="match status" value="1"/>
</dbReference>
<proteinExistence type="predicted"/>
<accession>A0A5B8YET4</accession>
<dbReference type="InterPro" id="IPR003593">
    <property type="entry name" value="AAA+_ATPase"/>
</dbReference>
<dbReference type="Gene3D" id="1.10.8.80">
    <property type="entry name" value="Magnesium chelatase subunit I, C-Terminal domain"/>
    <property type="match status" value="1"/>
</dbReference>
<evidence type="ECO:0000313" key="3">
    <source>
        <dbReference type="Proteomes" id="UP000315995"/>
    </source>
</evidence>
<evidence type="ECO:0000313" key="2">
    <source>
        <dbReference type="EMBL" id="QDG54126.1"/>
    </source>
</evidence>
<dbReference type="OrthoDB" id="9808397at2"/>
<gene>
    <name evidence="2" type="ORF">FIV42_26300</name>
</gene>
<dbReference type="SMART" id="SM00382">
    <property type="entry name" value="AAA"/>
    <property type="match status" value="1"/>
</dbReference>
<accession>A0A4Y6Q0L8</accession>
<protein>
    <submittedName>
        <fullName evidence="2">MoxR family ATPase</fullName>
    </submittedName>
</protein>
<name>A0A4Y6Q0L8_PERCE</name>
<feature type="domain" description="AAA+ ATPase" evidence="1">
    <location>
        <begin position="51"/>
        <end position="195"/>
    </location>
</feature>
<keyword evidence="3" id="KW-1185">Reference proteome</keyword>
<organism evidence="2 3">
    <name type="scientific">Persicimonas caeni</name>
    <dbReference type="NCBI Taxonomy" id="2292766"/>
    <lineage>
        <taxon>Bacteria</taxon>
        <taxon>Deltaproteobacteria</taxon>
        <taxon>Bradymonadales</taxon>
        <taxon>Bradymonadaceae</taxon>
        <taxon>Persicimonas</taxon>
    </lineage>
</organism>
<evidence type="ECO:0000259" key="1">
    <source>
        <dbReference type="SMART" id="SM00382"/>
    </source>
</evidence>
<dbReference type="PANTHER" id="PTHR42759">
    <property type="entry name" value="MOXR FAMILY PROTEIN"/>
    <property type="match status" value="1"/>
</dbReference>
<sequence>MATEAQAATSAEIEEKVAAFKRDCEKIRDEVGKMIVGHRPIIEGVIITMLSGGNVLLEGVPGLGKTMLVRTLADTLGLMFSRIQFTPDLMPTDILGTTMIIEDEDGQKHFKFEKGPIFANVVLADEINRATPKTQAAMLEAMQEKSVTIAKNTMKLQDPFFVLATQNPLEMEGTYPLPEAQLDRFLYKLNIEFPNLEELHTIMDRTTQKSNPEVEKVIGQERLVEMKMFARQVPVARHVQDYALRLLQATHPENPDTPEITKRYVRFGSSPRGAQAILLSAKVRALFDGRFNVSCDDVRASAVPALRHRVILNFEGEAEGVQTDEILDAIIKKVPENQK</sequence>
<dbReference type="EMBL" id="CP041186">
    <property type="protein sequence ID" value="QDG54126.1"/>
    <property type="molecule type" value="Genomic_DNA"/>
</dbReference>
<dbReference type="Pfam" id="PF07726">
    <property type="entry name" value="AAA_3"/>
    <property type="match status" value="1"/>
</dbReference>
<dbReference type="Gene3D" id="3.40.50.300">
    <property type="entry name" value="P-loop containing nucleotide triphosphate hydrolases"/>
    <property type="match status" value="1"/>
</dbReference>
<dbReference type="InterPro" id="IPR041628">
    <property type="entry name" value="ChlI/MoxR_AAA_lid"/>
</dbReference>
<dbReference type="Proteomes" id="UP000315995">
    <property type="component" value="Chromosome"/>
</dbReference>
<dbReference type="InterPro" id="IPR011703">
    <property type="entry name" value="ATPase_AAA-3"/>
</dbReference>
<reference evidence="2 3" key="1">
    <citation type="submission" date="2019-06" db="EMBL/GenBank/DDBJ databases">
        <title>Persicimonas caeni gen. nov., sp. nov., a predatory bacterium isolated from solar saltern.</title>
        <authorList>
            <person name="Wang S."/>
        </authorList>
    </citation>
    <scope>NUCLEOTIDE SEQUENCE [LARGE SCALE GENOMIC DNA]</scope>
    <source>
        <strain evidence="2 3">YN101</strain>
    </source>
</reference>
<dbReference type="GO" id="GO:0005524">
    <property type="term" value="F:ATP binding"/>
    <property type="evidence" value="ECO:0007669"/>
    <property type="project" value="InterPro"/>
</dbReference>
<dbReference type="CDD" id="cd00009">
    <property type="entry name" value="AAA"/>
    <property type="match status" value="1"/>
</dbReference>
<dbReference type="InterPro" id="IPR027417">
    <property type="entry name" value="P-loop_NTPase"/>
</dbReference>
<dbReference type="InterPro" id="IPR050764">
    <property type="entry name" value="CbbQ/NirQ/NorQ/GpvN"/>
</dbReference>
<dbReference type="GO" id="GO:0016887">
    <property type="term" value="F:ATP hydrolysis activity"/>
    <property type="evidence" value="ECO:0007669"/>
    <property type="project" value="InterPro"/>
</dbReference>
<dbReference type="RefSeq" id="WP_141200571.1">
    <property type="nucleotide sequence ID" value="NZ_CP041186.1"/>
</dbReference>